<feature type="non-terminal residue" evidence="2">
    <location>
        <position position="300"/>
    </location>
</feature>
<evidence type="ECO:0000313" key="2">
    <source>
        <dbReference type="EMBL" id="JAS53349.1"/>
    </source>
</evidence>
<feature type="non-terminal residue" evidence="2">
    <location>
        <position position="1"/>
    </location>
</feature>
<feature type="compositionally biased region" description="Basic and acidic residues" evidence="1">
    <location>
        <begin position="56"/>
        <end position="65"/>
    </location>
</feature>
<evidence type="ECO:0000256" key="1">
    <source>
        <dbReference type="SAM" id="MobiDB-lite"/>
    </source>
</evidence>
<reference evidence="2" key="1">
    <citation type="submission" date="2015-11" db="EMBL/GenBank/DDBJ databases">
        <title>De novo transcriptome assembly of four potential Pierce s Disease insect vectors from Arizona vineyards.</title>
        <authorList>
            <person name="Tassone E.E."/>
        </authorList>
    </citation>
    <scope>NUCLEOTIDE SEQUENCE</scope>
</reference>
<feature type="compositionally biased region" description="Polar residues" evidence="1">
    <location>
        <begin position="96"/>
        <end position="108"/>
    </location>
</feature>
<feature type="region of interest" description="Disordered" evidence="1">
    <location>
        <begin position="45"/>
        <end position="300"/>
    </location>
</feature>
<name>A0A1B6FT66_9HEMI</name>
<gene>
    <name evidence="2" type="ORF">g.42627</name>
</gene>
<accession>A0A1B6FT66</accession>
<protein>
    <submittedName>
        <fullName evidence="2">Uncharacterized protein</fullName>
    </submittedName>
</protein>
<organism evidence="2">
    <name type="scientific">Cuerna arida</name>
    <dbReference type="NCBI Taxonomy" id="1464854"/>
    <lineage>
        <taxon>Eukaryota</taxon>
        <taxon>Metazoa</taxon>
        <taxon>Ecdysozoa</taxon>
        <taxon>Arthropoda</taxon>
        <taxon>Hexapoda</taxon>
        <taxon>Insecta</taxon>
        <taxon>Pterygota</taxon>
        <taxon>Neoptera</taxon>
        <taxon>Paraneoptera</taxon>
        <taxon>Hemiptera</taxon>
        <taxon>Auchenorrhyncha</taxon>
        <taxon>Membracoidea</taxon>
        <taxon>Cicadellidae</taxon>
        <taxon>Cicadellinae</taxon>
        <taxon>Proconiini</taxon>
        <taxon>Cuerna</taxon>
    </lineage>
</organism>
<dbReference type="AlphaFoldDB" id="A0A1B6FT66"/>
<sequence length="300" mass="32688">HAMGEGKVESGGCWVWKILGKLRWKKKKKDEKKKKAENVEVEEVKKIEHGVTTQVESKDEKEKLIPQENGETSSSSTHSTPSTPVLGDATPVPTASEATSPSDQSEPTSAGAKGVWSPGATPEPQRKQFNFSAAKEEEPQPPEDQEPQPAVWTPKSAQASPTSERKTFRPVNFESPKLSRKATSQKSAEEAPKPPTDLPLSLDSPSHSHSSSVSSSTQYLSSRETVTTQSLSQSQSQETSGRLVTSHSLPDTSLDNKLPRAQNPTITLLQKAREGQLPRGAHYLEQNTSEKRSSPPIVRP</sequence>
<feature type="compositionally biased region" description="Polar residues" evidence="1">
    <location>
        <begin position="242"/>
        <end position="255"/>
    </location>
</feature>
<feature type="compositionally biased region" description="Low complexity" evidence="1">
    <location>
        <begin position="72"/>
        <end position="84"/>
    </location>
</feature>
<dbReference type="EMBL" id="GECZ01016420">
    <property type="protein sequence ID" value="JAS53349.1"/>
    <property type="molecule type" value="Transcribed_RNA"/>
</dbReference>
<proteinExistence type="predicted"/>
<feature type="compositionally biased region" description="Low complexity" evidence="1">
    <location>
        <begin position="198"/>
        <end position="240"/>
    </location>
</feature>